<evidence type="ECO:0000313" key="1">
    <source>
        <dbReference type="EMBL" id="MXR70524.1"/>
    </source>
</evidence>
<dbReference type="SUPFAM" id="SSF101744">
    <property type="entry name" value="Rof/RNase P subunit-like"/>
    <property type="match status" value="1"/>
</dbReference>
<accession>A0A6L7I3L0</accession>
<name>A0A6L7I3L0_9GAMM</name>
<protein>
    <submittedName>
        <fullName evidence="1">Transcriptional antiterminator</fullName>
    </submittedName>
</protein>
<reference evidence="1 2" key="1">
    <citation type="submission" date="2019-12" db="EMBL/GenBank/DDBJ databases">
        <title>Shewanella insulae sp. nov., isolated from a tidal flat.</title>
        <authorList>
            <person name="Yoon J.-H."/>
        </authorList>
    </citation>
    <scope>NUCLEOTIDE SEQUENCE [LARGE SCALE GENOMIC DNA]</scope>
    <source>
        <strain evidence="1 2">JBTF-M18</strain>
    </source>
</reference>
<dbReference type="RefSeq" id="WP_160798547.1">
    <property type="nucleotide sequence ID" value="NZ_JAKEVE010000017.1"/>
</dbReference>
<dbReference type="Gene3D" id="2.30.30.400">
    <property type="entry name" value="Rof-like"/>
    <property type="match status" value="1"/>
</dbReference>
<sequence>MTPYRIIDCHVHDHLELACIKGYQLLIETSTGEIRATAITLTTKADKSEYLTVKNGAGEQAIRLDHILAITPLTQGAAFSRVVIAPTEKSEED</sequence>
<dbReference type="EMBL" id="WRPA01000020">
    <property type="protein sequence ID" value="MXR70524.1"/>
    <property type="molecule type" value="Genomic_DNA"/>
</dbReference>
<dbReference type="InterPro" id="IPR038626">
    <property type="entry name" value="Rof-like_sf"/>
</dbReference>
<dbReference type="InterPro" id="IPR023534">
    <property type="entry name" value="Rof/RNase_P-like"/>
</dbReference>
<dbReference type="Pfam" id="PF07073">
    <property type="entry name" value="ROF"/>
    <property type="match status" value="1"/>
</dbReference>
<keyword evidence="2" id="KW-1185">Reference proteome</keyword>
<proteinExistence type="predicted"/>
<evidence type="ECO:0000313" key="2">
    <source>
        <dbReference type="Proteomes" id="UP000474778"/>
    </source>
</evidence>
<dbReference type="AlphaFoldDB" id="A0A6L7I3L0"/>
<comment type="caution">
    <text evidence="1">The sequence shown here is derived from an EMBL/GenBank/DDBJ whole genome shotgun (WGS) entry which is preliminary data.</text>
</comment>
<gene>
    <name evidence="1" type="ORF">GNT65_17860</name>
</gene>
<dbReference type="Proteomes" id="UP000474778">
    <property type="component" value="Unassembled WGS sequence"/>
</dbReference>
<dbReference type="InterPro" id="IPR009778">
    <property type="entry name" value="ROF"/>
</dbReference>
<organism evidence="1 2">
    <name type="scientific">Shewanella insulae</name>
    <dbReference type="NCBI Taxonomy" id="2681496"/>
    <lineage>
        <taxon>Bacteria</taxon>
        <taxon>Pseudomonadati</taxon>
        <taxon>Pseudomonadota</taxon>
        <taxon>Gammaproteobacteria</taxon>
        <taxon>Alteromonadales</taxon>
        <taxon>Shewanellaceae</taxon>
        <taxon>Shewanella</taxon>
    </lineage>
</organism>